<proteinExistence type="predicted"/>
<evidence type="ECO:0000313" key="2">
    <source>
        <dbReference type="EMBL" id="TDU25669.1"/>
    </source>
</evidence>
<feature type="signal peptide" evidence="1">
    <location>
        <begin position="1"/>
        <end position="25"/>
    </location>
</feature>
<evidence type="ECO:0000256" key="1">
    <source>
        <dbReference type="SAM" id="SignalP"/>
    </source>
</evidence>
<dbReference type="PROSITE" id="PS51257">
    <property type="entry name" value="PROKAR_LIPOPROTEIN"/>
    <property type="match status" value="1"/>
</dbReference>
<dbReference type="EMBL" id="SOBT01000011">
    <property type="protein sequence ID" value="TDU25669.1"/>
    <property type="molecule type" value="Genomic_DNA"/>
</dbReference>
<comment type="caution">
    <text evidence="2">The sequence shown here is derived from an EMBL/GenBank/DDBJ whole genome shotgun (WGS) entry which is preliminary data.</text>
</comment>
<dbReference type="AlphaFoldDB" id="A0A4S3JZ57"/>
<sequence length="75" mass="8242">MIRRTIGTTAALLLGATALTGCITASESYSSFESQRTDSCGTLTGNERDECLEHARVSFADVEKRRREDEQSQGR</sequence>
<name>A0A4S3JZ57_9GAMM</name>
<organism evidence="2 3">
    <name type="scientific">Panacagrimonas perspica</name>
    <dbReference type="NCBI Taxonomy" id="381431"/>
    <lineage>
        <taxon>Bacteria</taxon>
        <taxon>Pseudomonadati</taxon>
        <taxon>Pseudomonadota</taxon>
        <taxon>Gammaproteobacteria</taxon>
        <taxon>Nevskiales</taxon>
        <taxon>Nevskiaceae</taxon>
        <taxon>Panacagrimonas</taxon>
    </lineage>
</organism>
<evidence type="ECO:0000313" key="3">
    <source>
        <dbReference type="Proteomes" id="UP000295341"/>
    </source>
</evidence>
<gene>
    <name evidence="2" type="ORF">DFR24_4114</name>
</gene>
<feature type="chain" id="PRO_5030100127" description="Entry exclusion lipoprotein TrbK" evidence="1">
    <location>
        <begin position="26"/>
        <end position="75"/>
    </location>
</feature>
<keyword evidence="1" id="KW-0732">Signal</keyword>
<keyword evidence="3" id="KW-1185">Reference proteome</keyword>
<accession>A0A4S3JZ57</accession>
<protein>
    <recommendedName>
        <fullName evidence="4">Entry exclusion lipoprotein TrbK</fullName>
    </recommendedName>
</protein>
<reference evidence="2 3" key="1">
    <citation type="submission" date="2019-03" db="EMBL/GenBank/DDBJ databases">
        <title>Genomic Encyclopedia of Type Strains, Phase IV (KMG-IV): sequencing the most valuable type-strain genomes for metagenomic binning, comparative biology and taxonomic classification.</title>
        <authorList>
            <person name="Goeker M."/>
        </authorList>
    </citation>
    <scope>NUCLEOTIDE SEQUENCE [LARGE SCALE GENOMIC DNA]</scope>
    <source>
        <strain evidence="2 3">DSM 26377</strain>
    </source>
</reference>
<dbReference type="Proteomes" id="UP000295341">
    <property type="component" value="Unassembled WGS sequence"/>
</dbReference>
<evidence type="ECO:0008006" key="4">
    <source>
        <dbReference type="Google" id="ProtNLM"/>
    </source>
</evidence>
<dbReference type="RefSeq" id="WP_133883276.1">
    <property type="nucleotide sequence ID" value="NZ_MWIN01000041.1"/>
</dbReference>